<reference evidence="2 3" key="1">
    <citation type="submission" date="2024-01" db="EMBL/GenBank/DDBJ databases">
        <title>Complete genome of Cladobotryum mycophilum ATHUM6906.</title>
        <authorList>
            <person name="Christinaki A.C."/>
            <person name="Myridakis A.I."/>
            <person name="Kouvelis V.N."/>
        </authorList>
    </citation>
    <scope>NUCLEOTIDE SEQUENCE [LARGE SCALE GENOMIC DNA]</scope>
    <source>
        <strain evidence="2 3">ATHUM6906</strain>
    </source>
</reference>
<protein>
    <submittedName>
        <fullName evidence="2">Heterokaryon incompatibility 6-like protein</fullName>
    </submittedName>
</protein>
<sequence>MAASDASSSRPLSRARPPFQYLPLRDDQSIRILTLEPGSGANPLVGSLGTEQLGSRPEYEAISYVWGTGGRHSELVCDGAALPLTQSIYDALCRVRHATETRRLWADQICINQDDIPERSQQVKLMNAVYKNARRVLVWLGRDLDGVARDAVSMIHRLNDVFGDEEAHRAFRVEHSENLAKQTKEPWIPISKLTKLPWFHRIWIVQEIGTDAPAILYWGDAEVDWETLSSVAAVLNQNYHHLRSRFYIGTPNVRYLHKRFVEPDVEHYDQYHNRGCFVYELHRARHLLAQDPRDHIYAFLGHFSLNTGGQGLASLVADYSQPVEEVYMDVARRALQGADSLIMLSANHNHPPSNKRRRPLPPLPLHPPTEWLANGAAYLLRSSPNPQDLDISADLRALAHAGDPYQWTREATLVTRYRRFAVTARGYYVLGPDALQVGDVVVVLHGGRTPFILRRAEDGGPGWTLIGECYAHGLMNGEALDLQGAVEDVFSIS</sequence>
<accession>A0ABR0T0Y2</accession>
<dbReference type="EMBL" id="JAVFKD010000001">
    <property type="protein sequence ID" value="KAK5997802.1"/>
    <property type="molecule type" value="Genomic_DNA"/>
</dbReference>
<name>A0ABR0T0Y2_9HYPO</name>
<evidence type="ECO:0000313" key="2">
    <source>
        <dbReference type="EMBL" id="KAK5997802.1"/>
    </source>
</evidence>
<proteinExistence type="predicted"/>
<dbReference type="Pfam" id="PF06985">
    <property type="entry name" value="HET"/>
    <property type="match status" value="1"/>
</dbReference>
<dbReference type="PANTHER" id="PTHR24148">
    <property type="entry name" value="ANKYRIN REPEAT DOMAIN-CONTAINING PROTEIN 39 HOMOLOG-RELATED"/>
    <property type="match status" value="1"/>
</dbReference>
<gene>
    <name evidence="2" type="ORF">PT974_00164</name>
</gene>
<feature type="domain" description="Heterokaryon incompatibility" evidence="1">
    <location>
        <begin position="59"/>
        <end position="207"/>
    </location>
</feature>
<comment type="caution">
    <text evidence="2">The sequence shown here is derived from an EMBL/GenBank/DDBJ whole genome shotgun (WGS) entry which is preliminary data.</text>
</comment>
<organism evidence="2 3">
    <name type="scientific">Cladobotryum mycophilum</name>
    <dbReference type="NCBI Taxonomy" id="491253"/>
    <lineage>
        <taxon>Eukaryota</taxon>
        <taxon>Fungi</taxon>
        <taxon>Dikarya</taxon>
        <taxon>Ascomycota</taxon>
        <taxon>Pezizomycotina</taxon>
        <taxon>Sordariomycetes</taxon>
        <taxon>Hypocreomycetidae</taxon>
        <taxon>Hypocreales</taxon>
        <taxon>Hypocreaceae</taxon>
        <taxon>Cladobotryum</taxon>
    </lineage>
</organism>
<dbReference type="Pfam" id="PF26639">
    <property type="entry name" value="Het-6_barrel"/>
    <property type="match status" value="1"/>
</dbReference>
<dbReference type="InterPro" id="IPR010730">
    <property type="entry name" value="HET"/>
</dbReference>
<dbReference type="PANTHER" id="PTHR24148:SF64">
    <property type="entry name" value="HETEROKARYON INCOMPATIBILITY DOMAIN-CONTAINING PROTEIN"/>
    <property type="match status" value="1"/>
</dbReference>
<keyword evidence="3" id="KW-1185">Reference proteome</keyword>
<evidence type="ECO:0000259" key="1">
    <source>
        <dbReference type="Pfam" id="PF06985"/>
    </source>
</evidence>
<dbReference type="Proteomes" id="UP001338125">
    <property type="component" value="Unassembled WGS sequence"/>
</dbReference>
<dbReference type="InterPro" id="IPR052895">
    <property type="entry name" value="HetReg/Transcr_Mod"/>
</dbReference>
<evidence type="ECO:0000313" key="3">
    <source>
        <dbReference type="Proteomes" id="UP001338125"/>
    </source>
</evidence>